<organism evidence="1 2">
    <name type="scientific">Austropuccinia psidii MF-1</name>
    <dbReference type="NCBI Taxonomy" id="1389203"/>
    <lineage>
        <taxon>Eukaryota</taxon>
        <taxon>Fungi</taxon>
        <taxon>Dikarya</taxon>
        <taxon>Basidiomycota</taxon>
        <taxon>Pucciniomycotina</taxon>
        <taxon>Pucciniomycetes</taxon>
        <taxon>Pucciniales</taxon>
        <taxon>Sphaerophragmiaceae</taxon>
        <taxon>Austropuccinia</taxon>
    </lineage>
</organism>
<accession>A0A9Q3CPY1</accession>
<sequence>MYGIDVYNQKDRYFTIGDNKRQKLAFLPFKRQITMGQVASVSLELERFKSEQLNKAEISLHLTNSQESELSSLLYDHKEAFSSDKEPLGATVGNEVEIILNIE</sequence>
<name>A0A9Q3CPY1_9BASI</name>
<evidence type="ECO:0000313" key="1">
    <source>
        <dbReference type="EMBL" id="MBW0486486.1"/>
    </source>
</evidence>
<protein>
    <submittedName>
        <fullName evidence="1">Uncharacterized protein</fullName>
    </submittedName>
</protein>
<dbReference type="Proteomes" id="UP000765509">
    <property type="component" value="Unassembled WGS sequence"/>
</dbReference>
<keyword evidence="2" id="KW-1185">Reference proteome</keyword>
<reference evidence="1" key="1">
    <citation type="submission" date="2021-03" db="EMBL/GenBank/DDBJ databases">
        <title>Draft genome sequence of rust myrtle Austropuccinia psidii MF-1, a brazilian biotype.</title>
        <authorList>
            <person name="Quecine M.C."/>
            <person name="Pachon D.M.R."/>
            <person name="Bonatelli M.L."/>
            <person name="Correr F.H."/>
            <person name="Franceschini L.M."/>
            <person name="Leite T.F."/>
            <person name="Margarido G.R.A."/>
            <person name="Almeida C.A."/>
            <person name="Ferrarezi J.A."/>
            <person name="Labate C.A."/>
        </authorList>
    </citation>
    <scope>NUCLEOTIDE SEQUENCE</scope>
    <source>
        <strain evidence="1">MF-1</strain>
    </source>
</reference>
<comment type="caution">
    <text evidence="1">The sequence shown here is derived from an EMBL/GenBank/DDBJ whole genome shotgun (WGS) entry which is preliminary data.</text>
</comment>
<gene>
    <name evidence="1" type="ORF">O181_026201</name>
</gene>
<dbReference type="EMBL" id="AVOT02008679">
    <property type="protein sequence ID" value="MBW0486486.1"/>
    <property type="molecule type" value="Genomic_DNA"/>
</dbReference>
<evidence type="ECO:0000313" key="2">
    <source>
        <dbReference type="Proteomes" id="UP000765509"/>
    </source>
</evidence>
<dbReference type="AlphaFoldDB" id="A0A9Q3CPY1"/>
<proteinExistence type="predicted"/>